<proteinExistence type="predicted"/>
<gene>
    <name evidence="1" type="ORF">SAMN02745108_01481</name>
</gene>
<reference evidence="1 2" key="1">
    <citation type="submission" date="2017-02" db="EMBL/GenBank/DDBJ databases">
        <authorList>
            <person name="Peterson S.W."/>
        </authorList>
    </citation>
    <scope>NUCLEOTIDE SEQUENCE [LARGE SCALE GENOMIC DNA]</scope>
    <source>
        <strain evidence="1 2">ATCC 43854</strain>
    </source>
</reference>
<evidence type="ECO:0000313" key="2">
    <source>
        <dbReference type="Proteomes" id="UP000190449"/>
    </source>
</evidence>
<accession>A0A1T4N4X2</accession>
<dbReference type="STRING" id="28122.SAMN02745108_01481"/>
<evidence type="ECO:0000313" key="1">
    <source>
        <dbReference type="EMBL" id="SJZ74292.1"/>
    </source>
</evidence>
<sequence length="266" mass="31386">MTLKRQSKKNYKSVFILRVFKYNFSDKPVYSIDEEEIERFGYAEPGFGIYELENAICETLAEVERRIKSIAKKNNGIYSFLVEEKPLGGTFRRGDSLSRRRYLQNGKLWQKSEVSGIRYFNGKNVDLGDTGFYGRDLKTIPFKEGDFVEIAGYDFVQLGIIRKMPPSIKYMTLIWERQKERCKEDRFWLSVHPDDTDDSYSVVYYDVQKDGEIGYGHTHPAVVDVLPTSLPVPKKMAAELRRRVKMQEEEYKRYWKEREEKNNEEV</sequence>
<dbReference type="Proteomes" id="UP000190449">
    <property type="component" value="Unassembled WGS sequence"/>
</dbReference>
<dbReference type="RefSeq" id="WP_078776426.1">
    <property type="nucleotide sequence ID" value="NZ_FUWU01000022.1"/>
</dbReference>
<dbReference type="EMBL" id="FUWU01000022">
    <property type="protein sequence ID" value="SJZ74292.1"/>
    <property type="molecule type" value="Genomic_DNA"/>
</dbReference>
<dbReference type="AlphaFoldDB" id="A0A1T4N4X2"/>
<organism evidence="1 2">
    <name type="scientific">Fibrobacter intestinalis</name>
    <dbReference type="NCBI Taxonomy" id="28122"/>
    <lineage>
        <taxon>Bacteria</taxon>
        <taxon>Pseudomonadati</taxon>
        <taxon>Fibrobacterota</taxon>
        <taxon>Fibrobacteria</taxon>
        <taxon>Fibrobacterales</taxon>
        <taxon>Fibrobacteraceae</taxon>
        <taxon>Fibrobacter</taxon>
    </lineage>
</organism>
<name>A0A1T4N4X2_9BACT</name>
<protein>
    <submittedName>
        <fullName evidence="1">Uncharacterized protein</fullName>
    </submittedName>
</protein>